<dbReference type="EMBL" id="KF170423">
    <property type="protein sequence ID" value="AGO88051.1"/>
    <property type="molecule type" value="Genomic_DNA"/>
</dbReference>
<sequence length="62" mass="6924">MTNLTSLYLDDNQLTGEIPESICDLNINWGDEFFNISNNLLCPPYPSCIEDYVGTQDTSGCD</sequence>
<protein>
    <submittedName>
        <fullName evidence="1">Uncharacterized protein</fullName>
    </submittedName>
</protein>
<proteinExistence type="predicted"/>
<name>S4W5V2_9BACT</name>
<dbReference type="AlphaFoldDB" id="S4W5V2"/>
<accession>S4W5V2</accession>
<evidence type="ECO:0000313" key="1">
    <source>
        <dbReference type="EMBL" id="AGO88051.1"/>
    </source>
</evidence>
<dbReference type="SUPFAM" id="SSF52058">
    <property type="entry name" value="L domain-like"/>
    <property type="match status" value="1"/>
</dbReference>
<dbReference type="Pfam" id="PF00560">
    <property type="entry name" value="LRR_1"/>
    <property type="match status" value="1"/>
</dbReference>
<organism evidence="1">
    <name type="scientific">uncultured bacterium 125003-E23</name>
    <dbReference type="NCBI Taxonomy" id="1343839"/>
    <lineage>
        <taxon>Bacteria</taxon>
        <taxon>environmental samples</taxon>
    </lineage>
</organism>
<reference evidence="1" key="1">
    <citation type="journal article" date="2014" name="ISME J.">
        <title>Genomic properties of Marine Group A bacteria indicate a role in the marine sulfur cycle.</title>
        <authorList>
            <person name="Wright J.J."/>
            <person name="Mewis K."/>
            <person name="Hanson N.W."/>
            <person name="Konwar K.M."/>
            <person name="Maas K.R."/>
            <person name="Hallam S.J."/>
        </authorList>
    </citation>
    <scope>NUCLEOTIDE SEQUENCE</scope>
</reference>
<dbReference type="InterPro" id="IPR032675">
    <property type="entry name" value="LRR_dom_sf"/>
</dbReference>
<dbReference type="InterPro" id="IPR001611">
    <property type="entry name" value="Leu-rich_rpt"/>
</dbReference>
<dbReference type="Gene3D" id="3.80.10.10">
    <property type="entry name" value="Ribonuclease Inhibitor"/>
    <property type="match status" value="1"/>
</dbReference>